<evidence type="ECO:0000259" key="1">
    <source>
        <dbReference type="Pfam" id="PF10441"/>
    </source>
</evidence>
<dbReference type="InterPro" id="IPR018849">
    <property type="entry name" value="Urb2/Npa2_C"/>
</dbReference>
<dbReference type="Pfam" id="PF10441">
    <property type="entry name" value="Urb2"/>
    <property type="match status" value="1"/>
</dbReference>
<proteinExistence type="predicted"/>
<dbReference type="EMBL" id="JADNYJ010000062">
    <property type="protein sequence ID" value="KAF8895057.1"/>
    <property type="molecule type" value="Genomic_DNA"/>
</dbReference>
<comment type="caution">
    <text evidence="2">The sequence shown here is derived from an EMBL/GenBank/DDBJ whole genome shotgun (WGS) entry which is preliminary data.</text>
</comment>
<sequence length="1443" mass="162994">MSTLSSADASYSSHDFVRTLRSAADPPVIGGPSKIEIAQEAWGNPFFYVPSKSEVIADWILTKLLKDKVKAISLNPIFDVKYWRLLSNVFGLQEPSSRSAVSRPEKAWLVPLLHRVPLGPIVLTFLGSFHELDEMKKEDLADAVSTCLTILWPTGVQRIATETLQECFGALLLTHSLGTPSTGISRIGHTICNSYTISLTNSSNKKKLYQNFVQLYLRAWIHCIENVLDMSFRKIMLEAGIETLLNLDILRQNLDLKGESTLLEMLHILITEDRDIVLKILPIIFTFYIDVLKKNRRALFGQGSQHHLGSSVVELHNTALRFFVSISSLIDDSHQDRQTWETRLALLQTIDRENIFSRQHVEAQVTVDQIIELALTCIEEGWKEDDSDCSGVAVSCISIIARIDHELILPFIPRLLTLLLHVSIPTKAHFEFLDILLNYHIKTRSMGTFVQNLFSAISDTSIVHPGSLKAYQLSFSSPVMHNVFLERLSNALQKFLTDSQSQVILGLLFTTTKKTWDSLYDGTRQVENEPPESPQKKRKVDKMEVRNAEESAVTYSLISRLASVVISSLPIQSLSADTLNFVKDSVLDFRRQFLDQSVLKSIKAIRKHAGIALWPTEVTLAATLRLLYALNVSRTLPLPPHYDERATKNLINLVTNDHLLPELTLELFRILFYHLSSRNPVDKDEVIGPFFHYLEKNFTSIDVRWSGYDHHLTKGEPGRAESALALLHIVIERWLPEIDRLASTDQLRKLLQVVISINMPSRNRSREQMDPRHLLVELLHSAQFWEFRNVRIVFLALIDEMTAPLASTDFKLLDCTSTIRKQTHIYRHLLLFPMEYFSWQNLNDLSKRCISADMALKPSLPSEDSSIAENLTILRIFLKRVFTYCNSISQDLAVESSEFFIHLLLMPFHVVDNQAELVKVTLELTEIYLAKLLKASKKNGPKAVLDVLASFKPDVFCKPLEISAQVVILLAELLERDFPLHSLPEEVIAAIRQLHQDILSSLAPRFESTSEMHSFTKDKVENYCSMISGWHTLLGLQKWLAQSESSVQTVKMITRNLTSDVVPWLKNASSLPSHECAKLCVDVFAILLQELEMLPAVEHPQQLYILISVYILFSESLSAAGRKIMDAHLARACRKLAVPDYVHALSFISDSLSNTEHLTCGRLQHLVDLATLVLREHPTHSLVHVQKFTTSCLSVFDSRPIFVQGPRDLRLKVLDMVSMHCSDQQAALRLADAAAIWLLLSKYLAPSRMHDDETDFATFHKVISIVGSLIRLRRDLVCQALPHAGGILRQLMFSLRACRPNLGRKQTSLVMDSLPRWINAKHPLGAEEAKALGRLFESLAMKTVVRSLGSSTAEPQKAESLAKPFSKHAAYVLQAYVESMNDPLCILSLETRKELEAGLFALCSIISEHSRDSLMISALDAGGKAVLKALWKNYEKQRYVGKG</sequence>
<feature type="domain" description="Nucleolar 27S pre-rRNA processing Urb2/Npa2 C-terminal" evidence="1">
    <location>
        <begin position="1212"/>
        <end position="1442"/>
    </location>
</feature>
<evidence type="ECO:0000313" key="3">
    <source>
        <dbReference type="Proteomes" id="UP000724874"/>
    </source>
</evidence>
<dbReference type="OrthoDB" id="160374at2759"/>
<accession>A0A9P5NM27</accession>
<dbReference type="Proteomes" id="UP000724874">
    <property type="component" value="Unassembled WGS sequence"/>
</dbReference>
<gene>
    <name evidence="2" type="ORF">CPB84DRAFT_1782534</name>
</gene>
<reference evidence="2" key="1">
    <citation type="submission" date="2020-11" db="EMBL/GenBank/DDBJ databases">
        <authorList>
            <consortium name="DOE Joint Genome Institute"/>
            <person name="Ahrendt S."/>
            <person name="Riley R."/>
            <person name="Andreopoulos W."/>
            <person name="LaButti K."/>
            <person name="Pangilinan J."/>
            <person name="Ruiz-duenas F.J."/>
            <person name="Barrasa J.M."/>
            <person name="Sanchez-Garcia M."/>
            <person name="Camarero S."/>
            <person name="Miyauchi S."/>
            <person name="Serrano A."/>
            <person name="Linde D."/>
            <person name="Babiker R."/>
            <person name="Drula E."/>
            <person name="Ayuso-Fernandez I."/>
            <person name="Pacheco R."/>
            <person name="Padilla G."/>
            <person name="Ferreira P."/>
            <person name="Barriuso J."/>
            <person name="Kellner H."/>
            <person name="Castanera R."/>
            <person name="Alfaro M."/>
            <person name="Ramirez L."/>
            <person name="Pisabarro A.G."/>
            <person name="Kuo A."/>
            <person name="Tritt A."/>
            <person name="Lipzen A."/>
            <person name="He G."/>
            <person name="Yan M."/>
            <person name="Ng V."/>
            <person name="Cullen D."/>
            <person name="Martin F."/>
            <person name="Rosso M.-N."/>
            <person name="Henrissat B."/>
            <person name="Hibbett D."/>
            <person name="Martinez A.T."/>
            <person name="Grigoriev I.V."/>
        </authorList>
    </citation>
    <scope>NUCLEOTIDE SEQUENCE</scope>
    <source>
        <strain evidence="2">AH 44721</strain>
    </source>
</reference>
<organism evidence="2 3">
    <name type="scientific">Gymnopilus junonius</name>
    <name type="common">Spectacular rustgill mushroom</name>
    <name type="synonym">Gymnopilus spectabilis subsp. junonius</name>
    <dbReference type="NCBI Taxonomy" id="109634"/>
    <lineage>
        <taxon>Eukaryota</taxon>
        <taxon>Fungi</taxon>
        <taxon>Dikarya</taxon>
        <taxon>Basidiomycota</taxon>
        <taxon>Agaricomycotina</taxon>
        <taxon>Agaricomycetes</taxon>
        <taxon>Agaricomycetidae</taxon>
        <taxon>Agaricales</taxon>
        <taxon>Agaricineae</taxon>
        <taxon>Hymenogastraceae</taxon>
        <taxon>Gymnopilus</taxon>
    </lineage>
</organism>
<keyword evidence="3" id="KW-1185">Reference proteome</keyword>
<name>A0A9P5NM27_GYMJU</name>
<evidence type="ECO:0000313" key="2">
    <source>
        <dbReference type="EMBL" id="KAF8895057.1"/>
    </source>
</evidence>
<protein>
    <submittedName>
        <fullName evidence="2">Urb2/Npa2 family-domain-containing protein</fullName>
    </submittedName>
</protein>